<evidence type="ECO:0000259" key="12">
    <source>
        <dbReference type="PROSITE" id="PS50893"/>
    </source>
</evidence>
<feature type="transmembrane region" description="Helical" evidence="11">
    <location>
        <begin position="40"/>
        <end position="67"/>
    </location>
</feature>
<dbReference type="PROSITE" id="PS50893">
    <property type="entry name" value="ABC_TRANSPORTER_2"/>
    <property type="match status" value="2"/>
</dbReference>
<dbReference type="PANTHER" id="PTHR43394:SF16">
    <property type="entry name" value="ABC TRANSPORTER B FAMILY MEMBER 4-LIKE ISOFORM X1"/>
    <property type="match status" value="1"/>
</dbReference>
<organism evidence="14 15">
    <name type="scientific">Coffea arabica</name>
    <name type="common">Arabian coffee</name>
    <dbReference type="NCBI Taxonomy" id="13443"/>
    <lineage>
        <taxon>Eukaryota</taxon>
        <taxon>Viridiplantae</taxon>
        <taxon>Streptophyta</taxon>
        <taxon>Embryophyta</taxon>
        <taxon>Tracheophyta</taxon>
        <taxon>Spermatophyta</taxon>
        <taxon>Magnoliopsida</taxon>
        <taxon>eudicotyledons</taxon>
        <taxon>Gunneridae</taxon>
        <taxon>Pentapetalae</taxon>
        <taxon>asterids</taxon>
        <taxon>lamiids</taxon>
        <taxon>Gentianales</taxon>
        <taxon>Rubiaceae</taxon>
        <taxon>Ixoroideae</taxon>
        <taxon>Gardenieae complex</taxon>
        <taxon>Bertiereae - Coffeeae clade</taxon>
        <taxon>Coffeeae</taxon>
        <taxon>Coffea</taxon>
    </lineage>
</organism>
<dbReference type="OrthoDB" id="508731at2759"/>
<dbReference type="CDD" id="cd18577">
    <property type="entry name" value="ABC_6TM_Pgp_ABCB1_D1_like"/>
    <property type="match status" value="1"/>
</dbReference>
<keyword evidence="4 11" id="KW-0812">Transmembrane</keyword>
<reference evidence="14" key="1">
    <citation type="journal article" date="2025" name="Foods">
        <title>Unveiling the Microbial Signatures of Arabica Coffee Cherries: Insights into Ripeness Specific Diversity, Functional Traits, and Implications for Quality and Safety.</title>
        <authorList>
            <consortium name="RefSeq"/>
            <person name="Tenea G.N."/>
            <person name="Cifuentes V."/>
            <person name="Reyes P."/>
            <person name="Cevallos-Vallejos M."/>
        </authorList>
    </citation>
    <scope>NUCLEOTIDE SEQUENCE [LARGE SCALE GENOMIC DNA]</scope>
</reference>
<dbReference type="InterPro" id="IPR039421">
    <property type="entry name" value="Type_1_exporter"/>
</dbReference>
<gene>
    <name evidence="15" type="primary">LOC113707981</name>
</gene>
<dbReference type="GO" id="GO:0016887">
    <property type="term" value="F:ATP hydrolysis activity"/>
    <property type="evidence" value="ECO:0007669"/>
    <property type="project" value="InterPro"/>
</dbReference>
<evidence type="ECO:0000256" key="3">
    <source>
        <dbReference type="ARBA" id="ARBA00022448"/>
    </source>
</evidence>
<dbReference type="RefSeq" id="XP_027086202.1">
    <property type="nucleotide sequence ID" value="XM_027230401.2"/>
</dbReference>
<dbReference type="PROSITE" id="PS00211">
    <property type="entry name" value="ABC_TRANSPORTER_1"/>
    <property type="match status" value="2"/>
</dbReference>
<reference evidence="15" key="2">
    <citation type="submission" date="2025-08" db="UniProtKB">
        <authorList>
            <consortium name="RefSeq"/>
        </authorList>
    </citation>
    <scope>IDENTIFICATION</scope>
    <source>
        <tissue evidence="15">Leaves</tissue>
    </source>
</reference>
<keyword evidence="7" id="KW-0067">ATP-binding</keyword>
<protein>
    <submittedName>
        <fullName evidence="15">ABC transporter B family member 9-like isoform X1</fullName>
    </submittedName>
</protein>
<dbReference type="PANTHER" id="PTHR43394">
    <property type="entry name" value="ATP-DEPENDENT PERMEASE MDL1, MITOCHONDRIAL"/>
    <property type="match status" value="1"/>
</dbReference>
<evidence type="ECO:0000313" key="15">
    <source>
        <dbReference type="RefSeq" id="XP_027086202.1"/>
    </source>
</evidence>
<dbReference type="GO" id="GO:0005886">
    <property type="term" value="C:plasma membrane"/>
    <property type="evidence" value="ECO:0007669"/>
    <property type="project" value="UniProtKB-SubCell"/>
</dbReference>
<feature type="domain" description="ABC transmembrane type-1" evidence="13">
    <location>
        <begin position="696"/>
        <end position="973"/>
    </location>
</feature>
<dbReference type="InterPro" id="IPR003439">
    <property type="entry name" value="ABC_transporter-like_ATP-bd"/>
</dbReference>
<feature type="transmembrane region" description="Helical" evidence="11">
    <location>
        <begin position="837"/>
        <end position="856"/>
    </location>
</feature>
<keyword evidence="3" id="KW-0813">Transport</keyword>
<keyword evidence="5" id="KW-0677">Repeat</keyword>
<sequence length="1261" mass="137443">MQENTTASPTPKQTQKSSKANEKGFSLFTLFQFADGVDKFLMVFGSICAIANGLAQPVMALLFGGVVDTFSTADYQHMPQDILRVSIKLLYLAAGAGIAAQMQVSCWTITGERQASRLQGLYFETLLRQEIGYFDTEMTVGQALGMASSDAITIQDAMSAEIGKSIQYLSTFLGGFLIAFARGWLLSLSLVSMIPSLLIVGGVTVIILAKMSINTQAAYSEARGVVEETIGAIKTVSSLTAENEAITKYAKKLEKVNVFSARQGLVSGLGLGTVSFILFGGYGLTIWYGSKLILEKGYTGGQVISIIVALVYGGMALLQSSSCLNALSSGKAAAGNMFKTIKRKPKINAIDSAGIVLENIKGEIHLKDVYFRYPARQAVEVFSGLSLHISSGKHVALVGKSGCGKSTVISLLERFYDPDAGEVLIDGVSVKRLQLRWLREKIGLVSQEPVLFATTIRENIAYGKDNATEDEINKALQSSSAAAFIKDLPLGLDTMVGNLGAQLSGGQKQRIAIARIILKDPTVYLLDEITSALDTKTEKAIYDEIFKIASRRTAIIVTHSLSSVENVDSIAVMHQGKIVEQGTHAELIRNQDGHYSKLVSLQGKNQVENSKRKNGETRKYITETMENFEGLLSSTESITRESLSSTNHSSRKYTGINTQVSCRENEIKKEHKFQKHSTFSIKWLANQCKDVVPILLIGTFSAIVHGIAFPVYGFLFATAITIFYEPPSQQEKDSSYWAQMYVLIGSITFLAVLSQNYSFGAASGKLIKRISLLSFDKIVHREICWFDDPSNSSGSVGARLSCNASMLQSLLKDGLSLLIQNISTVFAGLFIALMENWMLALILVALCTMLAMLSFIQTKFLKRFAADAELIYAEQSQVASDAIGNIRTVASICAEDKVMELYRKKSGTKMTHWIRLGIIRSINFGISQFGYFFTSALCFYIGSVLVEHKKATVAELFKVYLAFIASAAGIAQANGTAFDANKVSALASSLYNIFDSKETNGSSSTTGMTLKNLRGDLEFQNVSFSYPSRPNVQILKDVSLNISPGKTVVFVGESGNGKSTLISLVERFYDVKSGCILLDAIDIRNYNLKWLRQHIALVSQEPILFKDTIRRNITYGKQEDTTEDEIVAAAKLANAHNFISALPQGYNTHVGECGAQLSGGQKQRIAIARAIVKDPKILLLDEATSSLDAESEKAVQAALNQVMVSKTAIVVTHRLTAIRGSDTIAFLRNGVIVEKGRHDELIKIANGAYASLFSRHLNHSI</sequence>
<keyword evidence="14" id="KW-1185">Reference proteome</keyword>
<dbReference type="Proteomes" id="UP001652660">
    <property type="component" value="Chromosome 9c"/>
</dbReference>
<feature type="transmembrane region" description="Helical" evidence="11">
    <location>
        <begin position="691"/>
        <end position="724"/>
    </location>
</feature>
<keyword evidence="9 11" id="KW-0472">Membrane</keyword>
<name>A0A6P6U8E7_COFAR</name>
<evidence type="ECO:0000256" key="2">
    <source>
        <dbReference type="ARBA" id="ARBA00007577"/>
    </source>
</evidence>
<evidence type="ECO:0000256" key="7">
    <source>
        <dbReference type="ARBA" id="ARBA00022840"/>
    </source>
</evidence>
<proteinExistence type="inferred from homology"/>
<feature type="transmembrane region" description="Helical" evidence="11">
    <location>
        <begin position="190"/>
        <end position="209"/>
    </location>
</feature>
<evidence type="ECO:0000256" key="4">
    <source>
        <dbReference type="ARBA" id="ARBA00022692"/>
    </source>
</evidence>
<feature type="domain" description="ABC transmembrane type-1" evidence="13">
    <location>
        <begin position="43"/>
        <end position="329"/>
    </location>
</feature>
<dbReference type="GO" id="GO:0005743">
    <property type="term" value="C:mitochondrial inner membrane"/>
    <property type="evidence" value="ECO:0007669"/>
    <property type="project" value="TreeGrafter"/>
</dbReference>
<feature type="transmembrane region" description="Helical" evidence="11">
    <location>
        <begin position="814"/>
        <end position="831"/>
    </location>
</feature>
<feature type="transmembrane region" description="Helical" evidence="11">
    <location>
        <begin position="736"/>
        <end position="759"/>
    </location>
</feature>
<dbReference type="InterPro" id="IPR011527">
    <property type="entry name" value="ABC1_TM_dom"/>
</dbReference>
<evidence type="ECO:0000256" key="6">
    <source>
        <dbReference type="ARBA" id="ARBA00022741"/>
    </source>
</evidence>
<evidence type="ECO:0000256" key="5">
    <source>
        <dbReference type="ARBA" id="ARBA00022737"/>
    </source>
</evidence>
<feature type="transmembrane region" description="Helical" evidence="11">
    <location>
        <begin position="265"/>
        <end position="288"/>
    </location>
</feature>
<comment type="similarity">
    <text evidence="2">Belongs to the ABC transporter superfamily. ABCB family. Multidrug resistance exporter (TC 3.A.1.201) subfamily.</text>
</comment>
<feature type="transmembrane region" description="Helical" evidence="11">
    <location>
        <begin position="166"/>
        <end position="184"/>
    </location>
</feature>
<dbReference type="CDD" id="cd03249">
    <property type="entry name" value="ABC_MTABC3_MDL1_MDL2"/>
    <property type="match status" value="1"/>
</dbReference>
<evidence type="ECO:0000259" key="13">
    <source>
        <dbReference type="PROSITE" id="PS50929"/>
    </source>
</evidence>
<evidence type="ECO:0000313" key="14">
    <source>
        <dbReference type="Proteomes" id="UP001652660"/>
    </source>
</evidence>
<dbReference type="Pfam" id="PF00664">
    <property type="entry name" value="ABC_membrane"/>
    <property type="match status" value="2"/>
</dbReference>
<keyword evidence="6" id="KW-0547">Nucleotide-binding</keyword>
<keyword evidence="8 11" id="KW-1133">Transmembrane helix</keyword>
<evidence type="ECO:0000256" key="9">
    <source>
        <dbReference type="ARBA" id="ARBA00023136"/>
    </source>
</evidence>
<dbReference type="PROSITE" id="PS50929">
    <property type="entry name" value="ABC_TM1F"/>
    <property type="match status" value="2"/>
</dbReference>
<accession>A0A6P6U8E7</accession>
<dbReference type="FunFam" id="3.40.50.300:FF:000066">
    <property type="entry name" value="ABC transporter B family member 1"/>
    <property type="match status" value="2"/>
</dbReference>
<comment type="subcellular location">
    <subcellularLocation>
        <location evidence="1">Cell membrane</location>
        <topology evidence="1">Multi-pass membrane protein</topology>
    </subcellularLocation>
</comment>
<dbReference type="AlphaFoldDB" id="A0A6P6U8E7"/>
<dbReference type="InterPro" id="IPR003593">
    <property type="entry name" value="AAA+_ATPase"/>
</dbReference>
<evidence type="ECO:0000256" key="1">
    <source>
        <dbReference type="ARBA" id="ARBA00004651"/>
    </source>
</evidence>
<dbReference type="Pfam" id="PF00005">
    <property type="entry name" value="ABC_tran"/>
    <property type="match status" value="2"/>
</dbReference>
<dbReference type="GO" id="GO:0005524">
    <property type="term" value="F:ATP binding"/>
    <property type="evidence" value="ECO:0007669"/>
    <property type="project" value="UniProtKB-KW"/>
</dbReference>
<dbReference type="SMART" id="SM00382">
    <property type="entry name" value="AAA"/>
    <property type="match status" value="2"/>
</dbReference>
<dbReference type="GeneID" id="113707981"/>
<evidence type="ECO:0000256" key="11">
    <source>
        <dbReference type="SAM" id="Phobius"/>
    </source>
</evidence>
<evidence type="ECO:0000256" key="10">
    <source>
        <dbReference type="ARBA" id="ARBA00023180"/>
    </source>
</evidence>
<dbReference type="Gene3D" id="1.20.1560.10">
    <property type="entry name" value="ABC transporter type 1, transmembrane domain"/>
    <property type="match status" value="1"/>
</dbReference>
<dbReference type="InterPro" id="IPR017871">
    <property type="entry name" value="ABC_transporter-like_CS"/>
</dbReference>
<dbReference type="Gene3D" id="3.40.50.300">
    <property type="entry name" value="P-loop containing nucleotide triphosphate hydrolases"/>
    <property type="match status" value="2"/>
</dbReference>
<keyword evidence="10" id="KW-0325">Glycoprotein</keyword>
<dbReference type="SUPFAM" id="SSF90123">
    <property type="entry name" value="ABC transporter transmembrane region"/>
    <property type="match status" value="2"/>
</dbReference>
<feature type="transmembrane region" description="Helical" evidence="11">
    <location>
        <begin position="300"/>
        <end position="318"/>
    </location>
</feature>
<feature type="domain" description="ABC transporter" evidence="12">
    <location>
        <begin position="1017"/>
        <end position="1254"/>
    </location>
</feature>
<dbReference type="GO" id="GO:0090374">
    <property type="term" value="P:oligopeptide export from mitochondrion"/>
    <property type="evidence" value="ECO:0007669"/>
    <property type="project" value="TreeGrafter"/>
</dbReference>
<feature type="domain" description="ABC transporter" evidence="12">
    <location>
        <begin position="364"/>
        <end position="600"/>
    </location>
</feature>
<dbReference type="InterPro" id="IPR027417">
    <property type="entry name" value="P-loop_NTPase"/>
</dbReference>
<dbReference type="InterPro" id="IPR036640">
    <property type="entry name" value="ABC1_TM_sf"/>
</dbReference>
<feature type="transmembrane region" description="Helical" evidence="11">
    <location>
        <begin position="87"/>
        <end position="109"/>
    </location>
</feature>
<evidence type="ECO:0000256" key="8">
    <source>
        <dbReference type="ARBA" id="ARBA00022989"/>
    </source>
</evidence>
<dbReference type="GO" id="GO:0015421">
    <property type="term" value="F:ABC-type oligopeptide transporter activity"/>
    <property type="evidence" value="ECO:0007669"/>
    <property type="project" value="TreeGrafter"/>
</dbReference>
<dbReference type="SUPFAM" id="SSF52540">
    <property type="entry name" value="P-loop containing nucleoside triphosphate hydrolases"/>
    <property type="match status" value="2"/>
</dbReference>
<dbReference type="CDD" id="cd18578">
    <property type="entry name" value="ABC_6TM_Pgp_ABCB1_D2_like"/>
    <property type="match status" value="1"/>
</dbReference>